<keyword evidence="2" id="KW-0812">Transmembrane</keyword>
<protein>
    <submittedName>
        <fullName evidence="3">Uncharacterized protein</fullName>
    </submittedName>
</protein>
<evidence type="ECO:0000313" key="3">
    <source>
        <dbReference type="EMBL" id="GAQ82013.1"/>
    </source>
</evidence>
<dbReference type="Proteomes" id="UP000054558">
    <property type="component" value="Unassembled WGS sequence"/>
</dbReference>
<dbReference type="EMBL" id="DF237046">
    <property type="protein sequence ID" value="GAQ82013.1"/>
    <property type="molecule type" value="Genomic_DNA"/>
</dbReference>
<name>A0A0U9I762_KLENI</name>
<dbReference type="STRING" id="105231.A0A0U9I762"/>
<keyword evidence="2" id="KW-1133">Transmembrane helix</keyword>
<evidence type="ECO:0000256" key="1">
    <source>
        <dbReference type="SAM" id="MobiDB-lite"/>
    </source>
</evidence>
<gene>
    <name evidence="3" type="ORF">KFL_000970390</name>
</gene>
<dbReference type="OMA" id="NTEYSSR"/>
<keyword evidence="4" id="KW-1185">Reference proteome</keyword>
<keyword evidence="2" id="KW-0472">Membrane</keyword>
<evidence type="ECO:0000256" key="2">
    <source>
        <dbReference type="SAM" id="Phobius"/>
    </source>
</evidence>
<sequence length="354" mass="36651">MAPPVAEPLAPAPAPQGPRLKLPPLSNPFFFQIMPMVGAGIGVGCGVGIGFGKQVPFASLPGLDGIASGVSQVGGQLRGVRGFVKKGLAKSGQKNLDVGLGCGVGVGYGFGAGLFLKPGVGEGLVDSAKAAWAGAQEQLHTRYGHLLPKTGATNAEPSAEVGAPGPTIENTGVIGGRKAANSQQSGGAVTSESEGETVPQEAVKAEGVAVPRDPLTRAAPKDVGATDRGPKESKRKGAVTKQGDADSDEGAKWSPSMQQDQGGRGDTVAHAKRKSSGGERDKELNRLQLENDVLRETLRQRELIEHLEGEVQTLREMLSGKSVCSRSRSLGLGTTPSLEDLCFKCRRVALGRRR</sequence>
<evidence type="ECO:0000313" key="4">
    <source>
        <dbReference type="Proteomes" id="UP000054558"/>
    </source>
</evidence>
<proteinExistence type="predicted"/>
<feature type="transmembrane region" description="Helical" evidence="2">
    <location>
        <begin position="29"/>
        <end position="51"/>
    </location>
</feature>
<dbReference type="AlphaFoldDB" id="A0A0U9I762"/>
<feature type="compositionally biased region" description="Polar residues" evidence="1">
    <location>
        <begin position="180"/>
        <end position="192"/>
    </location>
</feature>
<accession>A0A0U9I762</accession>
<organism evidence="3 4">
    <name type="scientific">Klebsormidium nitens</name>
    <name type="common">Green alga</name>
    <name type="synonym">Ulothrix nitens</name>
    <dbReference type="NCBI Taxonomy" id="105231"/>
    <lineage>
        <taxon>Eukaryota</taxon>
        <taxon>Viridiplantae</taxon>
        <taxon>Streptophyta</taxon>
        <taxon>Klebsormidiophyceae</taxon>
        <taxon>Klebsormidiales</taxon>
        <taxon>Klebsormidiaceae</taxon>
        <taxon>Klebsormidium</taxon>
    </lineage>
</organism>
<dbReference type="PANTHER" id="PTHR36051:SF2">
    <property type="entry name" value="DYNAMIN"/>
    <property type="match status" value="1"/>
</dbReference>
<dbReference type="PANTHER" id="PTHR36051">
    <property type="entry name" value="DYNAMIN"/>
    <property type="match status" value="1"/>
</dbReference>
<feature type="region of interest" description="Disordered" evidence="1">
    <location>
        <begin position="149"/>
        <end position="284"/>
    </location>
</feature>
<reference evidence="3 4" key="1">
    <citation type="journal article" date="2014" name="Nat. Commun.">
        <title>Klebsormidium flaccidum genome reveals primary factors for plant terrestrial adaptation.</title>
        <authorList>
            <person name="Hori K."/>
            <person name="Maruyama F."/>
            <person name="Fujisawa T."/>
            <person name="Togashi T."/>
            <person name="Yamamoto N."/>
            <person name="Seo M."/>
            <person name="Sato S."/>
            <person name="Yamada T."/>
            <person name="Mori H."/>
            <person name="Tajima N."/>
            <person name="Moriyama T."/>
            <person name="Ikeuchi M."/>
            <person name="Watanabe M."/>
            <person name="Wada H."/>
            <person name="Kobayashi K."/>
            <person name="Saito M."/>
            <person name="Masuda T."/>
            <person name="Sasaki-Sekimoto Y."/>
            <person name="Mashiguchi K."/>
            <person name="Awai K."/>
            <person name="Shimojima M."/>
            <person name="Masuda S."/>
            <person name="Iwai M."/>
            <person name="Nobusawa T."/>
            <person name="Narise T."/>
            <person name="Kondo S."/>
            <person name="Saito H."/>
            <person name="Sato R."/>
            <person name="Murakawa M."/>
            <person name="Ihara Y."/>
            <person name="Oshima-Yamada Y."/>
            <person name="Ohtaka K."/>
            <person name="Satoh M."/>
            <person name="Sonobe K."/>
            <person name="Ishii M."/>
            <person name="Ohtani R."/>
            <person name="Kanamori-Sato M."/>
            <person name="Honoki R."/>
            <person name="Miyazaki D."/>
            <person name="Mochizuki H."/>
            <person name="Umetsu J."/>
            <person name="Higashi K."/>
            <person name="Shibata D."/>
            <person name="Kamiya Y."/>
            <person name="Sato N."/>
            <person name="Nakamura Y."/>
            <person name="Tabata S."/>
            <person name="Ida S."/>
            <person name="Kurokawa K."/>
            <person name="Ohta H."/>
        </authorList>
    </citation>
    <scope>NUCLEOTIDE SEQUENCE [LARGE SCALE GENOMIC DNA]</scope>
    <source>
        <strain evidence="3 4">NIES-2285</strain>
    </source>
</reference>